<dbReference type="EMBL" id="BMAO01035300">
    <property type="protein sequence ID" value="GFR02714.1"/>
    <property type="molecule type" value="Genomic_DNA"/>
</dbReference>
<evidence type="ECO:0000313" key="2">
    <source>
        <dbReference type="Proteomes" id="UP000887116"/>
    </source>
</evidence>
<gene>
    <name evidence="1" type="ORF">TNCT_393041</name>
</gene>
<reference evidence="1" key="1">
    <citation type="submission" date="2020-07" db="EMBL/GenBank/DDBJ databases">
        <title>Multicomponent nature underlies the extraordinary mechanical properties of spider dragline silk.</title>
        <authorList>
            <person name="Kono N."/>
            <person name="Nakamura H."/>
            <person name="Mori M."/>
            <person name="Yoshida Y."/>
            <person name="Ohtoshi R."/>
            <person name="Malay A.D."/>
            <person name="Moran D.A.P."/>
            <person name="Tomita M."/>
            <person name="Numata K."/>
            <person name="Arakawa K."/>
        </authorList>
    </citation>
    <scope>NUCLEOTIDE SEQUENCE</scope>
</reference>
<protein>
    <submittedName>
        <fullName evidence="1">Uncharacterized protein</fullName>
    </submittedName>
</protein>
<dbReference type="Proteomes" id="UP000887116">
    <property type="component" value="Unassembled WGS sequence"/>
</dbReference>
<sequence>MRQSFVEFEFPKYQNLSKEGYSECLVVVKWFDSLLSFLKLDKGITVDQYCNEIDEICQKLAHKHPALDKASFFSPAMLDGVFQ</sequence>
<dbReference type="AlphaFoldDB" id="A0A8X6GGK6"/>
<comment type="caution">
    <text evidence="1">The sequence shown here is derived from an EMBL/GenBank/DDBJ whole genome shotgun (WGS) entry which is preliminary data.</text>
</comment>
<dbReference type="OrthoDB" id="616263at2759"/>
<keyword evidence="2" id="KW-1185">Reference proteome</keyword>
<organism evidence="1 2">
    <name type="scientific">Trichonephila clavata</name>
    <name type="common">Joro spider</name>
    <name type="synonym">Nephila clavata</name>
    <dbReference type="NCBI Taxonomy" id="2740835"/>
    <lineage>
        <taxon>Eukaryota</taxon>
        <taxon>Metazoa</taxon>
        <taxon>Ecdysozoa</taxon>
        <taxon>Arthropoda</taxon>
        <taxon>Chelicerata</taxon>
        <taxon>Arachnida</taxon>
        <taxon>Araneae</taxon>
        <taxon>Araneomorphae</taxon>
        <taxon>Entelegynae</taxon>
        <taxon>Araneoidea</taxon>
        <taxon>Nephilidae</taxon>
        <taxon>Trichonephila</taxon>
    </lineage>
</organism>
<proteinExistence type="predicted"/>
<accession>A0A8X6GGK6</accession>
<evidence type="ECO:0000313" key="1">
    <source>
        <dbReference type="EMBL" id="GFR02714.1"/>
    </source>
</evidence>
<name>A0A8X6GGK6_TRICU</name>